<dbReference type="Pfam" id="PF19127">
    <property type="entry name" value="Choline_bind_3"/>
    <property type="match status" value="4"/>
</dbReference>
<dbReference type="Gene3D" id="3.20.20.80">
    <property type="entry name" value="Glycosidases"/>
    <property type="match status" value="1"/>
</dbReference>
<organism evidence="6 7">
    <name type="scientific">Candidatus Blautia gallistercoris</name>
    <dbReference type="NCBI Taxonomy" id="2838490"/>
    <lineage>
        <taxon>Bacteria</taxon>
        <taxon>Bacillati</taxon>
        <taxon>Bacillota</taxon>
        <taxon>Clostridia</taxon>
        <taxon>Lachnospirales</taxon>
        <taxon>Lachnospiraceae</taxon>
        <taxon>Blautia</taxon>
    </lineage>
</organism>
<comment type="similarity">
    <text evidence="1">Belongs to the glycosyl hydrolase 25 family.</text>
</comment>
<evidence type="ECO:0000256" key="4">
    <source>
        <dbReference type="ARBA" id="ARBA00023295"/>
    </source>
</evidence>
<dbReference type="CDD" id="cd06414">
    <property type="entry name" value="GH25_LytC-like"/>
    <property type="match status" value="1"/>
</dbReference>
<feature type="repeat" description="Cell wall-binding" evidence="5">
    <location>
        <begin position="508"/>
        <end position="527"/>
    </location>
</feature>
<evidence type="ECO:0000313" key="6">
    <source>
        <dbReference type="EMBL" id="HIX60069.1"/>
    </source>
</evidence>
<dbReference type="GO" id="GO:0016052">
    <property type="term" value="P:carbohydrate catabolic process"/>
    <property type="evidence" value="ECO:0007669"/>
    <property type="project" value="TreeGrafter"/>
</dbReference>
<evidence type="ECO:0000256" key="3">
    <source>
        <dbReference type="ARBA" id="ARBA00022801"/>
    </source>
</evidence>
<comment type="caution">
    <text evidence="6">The sequence shown here is derived from an EMBL/GenBank/DDBJ whole genome shotgun (WGS) entry which is preliminary data.</text>
</comment>
<keyword evidence="4" id="KW-0326">Glycosidase</keyword>
<dbReference type="PROSITE" id="PS51170">
    <property type="entry name" value="CW"/>
    <property type="match status" value="7"/>
</dbReference>
<dbReference type="SUPFAM" id="SSF51445">
    <property type="entry name" value="(Trans)glycosidases"/>
    <property type="match status" value="1"/>
</dbReference>
<dbReference type="GO" id="GO:0003796">
    <property type="term" value="F:lysozyme activity"/>
    <property type="evidence" value="ECO:0007669"/>
    <property type="project" value="InterPro"/>
</dbReference>
<dbReference type="InterPro" id="IPR017853">
    <property type="entry name" value="GH"/>
</dbReference>
<dbReference type="InterPro" id="IPR018077">
    <property type="entry name" value="Glyco_hydro_fam25_subgr"/>
</dbReference>
<feature type="repeat" description="Cell wall-binding" evidence="5">
    <location>
        <begin position="406"/>
        <end position="425"/>
    </location>
</feature>
<dbReference type="GO" id="GO:0009253">
    <property type="term" value="P:peptidoglycan catabolic process"/>
    <property type="evidence" value="ECO:0007669"/>
    <property type="project" value="InterPro"/>
</dbReference>
<accession>A0A9D2B4F7</accession>
<dbReference type="InterPro" id="IPR002053">
    <property type="entry name" value="Glyco_hydro_25"/>
</dbReference>
<protein>
    <submittedName>
        <fullName evidence="6">Cell wall-binding protein</fullName>
    </submittedName>
</protein>
<dbReference type="Proteomes" id="UP000886817">
    <property type="component" value="Unassembled WGS sequence"/>
</dbReference>
<evidence type="ECO:0000256" key="1">
    <source>
        <dbReference type="ARBA" id="ARBA00010646"/>
    </source>
</evidence>
<dbReference type="SUPFAM" id="SSF69360">
    <property type="entry name" value="Cell wall binding repeat"/>
    <property type="match status" value="2"/>
</dbReference>
<dbReference type="Pfam" id="PF01473">
    <property type="entry name" value="Choline_bind_1"/>
    <property type="match status" value="3"/>
</dbReference>
<keyword evidence="2" id="KW-0677">Repeat</keyword>
<feature type="repeat" description="Cell wall-binding" evidence="5">
    <location>
        <begin position="346"/>
        <end position="365"/>
    </location>
</feature>
<feature type="repeat" description="Cell wall-binding" evidence="5">
    <location>
        <begin position="386"/>
        <end position="405"/>
    </location>
</feature>
<dbReference type="AlphaFoldDB" id="A0A9D2B4F7"/>
<feature type="repeat" description="Cell wall-binding" evidence="5">
    <location>
        <begin position="446"/>
        <end position="466"/>
    </location>
</feature>
<reference evidence="6" key="1">
    <citation type="journal article" date="2021" name="PeerJ">
        <title>Extensive microbial diversity within the chicken gut microbiome revealed by metagenomics and culture.</title>
        <authorList>
            <person name="Gilroy R."/>
            <person name="Ravi A."/>
            <person name="Getino M."/>
            <person name="Pursley I."/>
            <person name="Horton D.L."/>
            <person name="Alikhan N.F."/>
            <person name="Baker D."/>
            <person name="Gharbi K."/>
            <person name="Hall N."/>
            <person name="Watson M."/>
            <person name="Adriaenssens E.M."/>
            <person name="Foster-Nyarko E."/>
            <person name="Jarju S."/>
            <person name="Secka A."/>
            <person name="Antonio M."/>
            <person name="Oren A."/>
            <person name="Chaudhuri R.R."/>
            <person name="La Ragione R."/>
            <person name="Hildebrand F."/>
            <person name="Pallen M.J."/>
        </authorList>
    </citation>
    <scope>NUCLEOTIDE SEQUENCE</scope>
    <source>
        <strain evidence="6">ChiSjej1B19-8411</strain>
    </source>
</reference>
<proteinExistence type="inferred from homology"/>
<dbReference type="Gene3D" id="2.10.270.10">
    <property type="entry name" value="Cholin Binding"/>
    <property type="match status" value="3"/>
</dbReference>
<dbReference type="PANTHER" id="PTHR34135">
    <property type="entry name" value="LYSOZYME"/>
    <property type="match status" value="1"/>
</dbReference>
<dbReference type="SMART" id="SM00641">
    <property type="entry name" value="Glyco_25"/>
    <property type="match status" value="1"/>
</dbReference>
<dbReference type="EMBL" id="DXEX01000217">
    <property type="protein sequence ID" value="HIX60069.1"/>
    <property type="molecule type" value="Genomic_DNA"/>
</dbReference>
<evidence type="ECO:0000256" key="5">
    <source>
        <dbReference type="PROSITE-ProRule" id="PRU00591"/>
    </source>
</evidence>
<gene>
    <name evidence="6" type="ORF">IAA45_10215</name>
</gene>
<feature type="repeat" description="Cell wall-binding" evidence="5">
    <location>
        <begin position="325"/>
        <end position="345"/>
    </location>
</feature>
<dbReference type="PANTHER" id="PTHR34135:SF2">
    <property type="entry name" value="LYSOZYME"/>
    <property type="match status" value="1"/>
</dbReference>
<dbReference type="InterPro" id="IPR018337">
    <property type="entry name" value="Cell_wall/Cho-bd_repeat"/>
</dbReference>
<evidence type="ECO:0000256" key="2">
    <source>
        <dbReference type="ARBA" id="ARBA00022737"/>
    </source>
</evidence>
<feature type="repeat" description="Cell wall-binding" evidence="5">
    <location>
        <begin position="468"/>
        <end position="487"/>
    </location>
</feature>
<dbReference type="GO" id="GO:0016998">
    <property type="term" value="P:cell wall macromolecule catabolic process"/>
    <property type="evidence" value="ECO:0007669"/>
    <property type="project" value="InterPro"/>
</dbReference>
<reference evidence="6" key="2">
    <citation type="submission" date="2021-04" db="EMBL/GenBank/DDBJ databases">
        <authorList>
            <person name="Gilroy R."/>
        </authorList>
    </citation>
    <scope>NUCLEOTIDE SEQUENCE</scope>
    <source>
        <strain evidence="6">ChiSjej1B19-8411</strain>
    </source>
</reference>
<keyword evidence="3" id="KW-0378">Hydrolase</keyword>
<name>A0A9D2B4F7_9FIRM</name>
<dbReference type="PROSITE" id="PS51904">
    <property type="entry name" value="GLYCOSYL_HYDROL_F25_2"/>
    <property type="match status" value="1"/>
</dbReference>
<dbReference type="Pfam" id="PF01183">
    <property type="entry name" value="Glyco_hydro_25"/>
    <property type="match status" value="1"/>
</dbReference>
<evidence type="ECO:0000313" key="7">
    <source>
        <dbReference type="Proteomes" id="UP000886817"/>
    </source>
</evidence>
<sequence length="550" mass="61986">MNFKRKVWKSGGYGILCILLALVLLGAGMLFPDTEVQAASRFWSKVNGVCYNGNGKKIPGAITRGIDISAWQGTIDWNKVKKADLDFVFVRVAHGTHVRDVQYTRNMSGAIGAGIPVGVYFYSEALTTAQSVKDAQWVIRQLDGYKISYPVVVDMESSKQSGLTNTQRSNIAKAFMDEVKKAGYYPMVYCNTYWYGSQLNTSILAGYDKWIANYGDALTKPNVAESVYSIWQATSGSVESGLKSTVGLIPGIPTGNSVDVNFGYKDYTKLITPRTHAKDSYVEGNQWVQDAVGWKYQLADGSFVAGRSYIVDGKRYYFKSSGYMATGWYHHTNGKWYYFGSDGEMRTGLQKIGGKCYYFGTNGIMRTGLVRSNGNTFIFNADGERLSGWQKYQNKWYYLKKNGAAQKSWLTLNGATYYFRQNGQMITGLNRIGGKKYYFDSNGRLKKGWFKYKNGKWYYADRKGVILENGWIQVSGTWYYLNPTGSMRTGWLTYKGDRYYLTSSGAMKIGWLKYKGKYYYFTGSGKMVRNQTLKIGGKNYTFNASGVRVA</sequence>